<name>A0A7T0BYI3_9BACT</name>
<protein>
    <submittedName>
        <fullName evidence="2">Uncharacterized protein</fullName>
    </submittedName>
</protein>
<keyword evidence="1" id="KW-0812">Transmembrane</keyword>
<feature type="transmembrane region" description="Helical" evidence="1">
    <location>
        <begin position="21"/>
        <end position="38"/>
    </location>
</feature>
<organism evidence="2 3">
    <name type="scientific">Candidatus Nitronauta litoralis</name>
    <dbReference type="NCBI Taxonomy" id="2705533"/>
    <lineage>
        <taxon>Bacteria</taxon>
        <taxon>Pseudomonadati</taxon>
        <taxon>Nitrospinota/Tectimicrobiota group</taxon>
        <taxon>Nitrospinota</taxon>
        <taxon>Nitrospinia</taxon>
        <taxon>Nitrospinales</taxon>
        <taxon>Nitrospinaceae</taxon>
        <taxon>Candidatus Nitronauta</taxon>
    </lineage>
</organism>
<dbReference type="Proteomes" id="UP000594688">
    <property type="component" value="Chromosome"/>
</dbReference>
<dbReference type="KEGG" id="nli:G3M70_15720"/>
<dbReference type="EMBL" id="CP048685">
    <property type="protein sequence ID" value="QPJ63242.1"/>
    <property type="molecule type" value="Genomic_DNA"/>
</dbReference>
<evidence type="ECO:0000256" key="1">
    <source>
        <dbReference type="SAM" id="Phobius"/>
    </source>
</evidence>
<evidence type="ECO:0000313" key="3">
    <source>
        <dbReference type="Proteomes" id="UP000594688"/>
    </source>
</evidence>
<keyword evidence="1" id="KW-1133">Transmembrane helix</keyword>
<reference evidence="2 3" key="1">
    <citation type="submission" date="2020-02" db="EMBL/GenBank/DDBJ databases">
        <title>Genomic and physiological characterization of two novel Nitrospinaceae genera.</title>
        <authorList>
            <person name="Mueller A.J."/>
            <person name="Jung M.-Y."/>
            <person name="Strachan C.R."/>
            <person name="Herbold C.W."/>
            <person name="Kirkegaard R.H."/>
            <person name="Daims H."/>
        </authorList>
    </citation>
    <scope>NUCLEOTIDE SEQUENCE [LARGE SCALE GENOMIC DNA]</scope>
    <source>
        <strain evidence="2">EB</strain>
    </source>
</reference>
<proteinExistence type="predicted"/>
<evidence type="ECO:0000313" key="2">
    <source>
        <dbReference type="EMBL" id="QPJ63242.1"/>
    </source>
</evidence>
<dbReference type="AlphaFoldDB" id="A0A7T0BYI3"/>
<sequence>MAKRKRKKENPLAGQINFYKAMAVLGLIIAGTFIYYFLDSAPHLTAHPYHIPTDTAANCLECHLGQTKNVPIMPHRPMEGCTYCHTPQETEN</sequence>
<accession>A0A7T0BYI3</accession>
<dbReference type="SUPFAM" id="SSF48695">
    <property type="entry name" value="Multiheme cytochromes"/>
    <property type="match status" value="1"/>
</dbReference>
<gene>
    <name evidence="2" type="ORF">G3M70_15720</name>
</gene>
<dbReference type="InterPro" id="IPR036280">
    <property type="entry name" value="Multihaem_cyt_sf"/>
</dbReference>
<keyword evidence="1" id="KW-0472">Membrane</keyword>